<reference evidence="3 4" key="1">
    <citation type="submission" date="2020-11" db="EMBL/GenBank/DDBJ databases">
        <title>Draft genome sequencing of a Lachnospiraceae strain isolated from anoxic soil subjected to BSD treatment.</title>
        <authorList>
            <person name="Uek A."/>
            <person name="Tonouchi A."/>
        </authorList>
    </citation>
    <scope>NUCLEOTIDE SEQUENCE [LARGE SCALE GENOMIC DNA]</scope>
    <source>
        <strain evidence="3 4">TB5</strain>
    </source>
</reference>
<accession>A0A7R7EHX6</accession>
<dbReference type="Pfam" id="PF13529">
    <property type="entry name" value="Peptidase_C39_2"/>
    <property type="match status" value="1"/>
</dbReference>
<dbReference type="KEGG" id="ahb:bsdtb5_08400"/>
<evidence type="ECO:0000313" key="4">
    <source>
        <dbReference type="Proteomes" id="UP000595897"/>
    </source>
</evidence>
<feature type="domain" description="Peptidase C39-like" evidence="2">
    <location>
        <begin position="110"/>
        <end position="252"/>
    </location>
</feature>
<dbReference type="AlphaFoldDB" id="A0A7R7EHX6"/>
<name>A0A7R7EHX6_9FIRM</name>
<keyword evidence="1" id="KW-0812">Transmembrane</keyword>
<feature type="transmembrane region" description="Helical" evidence="1">
    <location>
        <begin position="26"/>
        <end position="48"/>
    </location>
</feature>
<organism evidence="3 4">
    <name type="scientific">Anaeromicropila herbilytica</name>
    <dbReference type="NCBI Taxonomy" id="2785025"/>
    <lineage>
        <taxon>Bacteria</taxon>
        <taxon>Bacillati</taxon>
        <taxon>Bacillota</taxon>
        <taxon>Clostridia</taxon>
        <taxon>Lachnospirales</taxon>
        <taxon>Lachnospiraceae</taxon>
        <taxon>Anaeromicropila</taxon>
    </lineage>
</organism>
<dbReference type="Gene3D" id="3.90.70.10">
    <property type="entry name" value="Cysteine proteinases"/>
    <property type="match status" value="1"/>
</dbReference>
<keyword evidence="4" id="KW-1185">Reference proteome</keyword>
<proteinExistence type="predicted"/>
<evidence type="ECO:0000313" key="3">
    <source>
        <dbReference type="EMBL" id="BCN29545.1"/>
    </source>
</evidence>
<dbReference type="Proteomes" id="UP000595897">
    <property type="component" value="Chromosome"/>
</dbReference>
<evidence type="ECO:0000256" key="1">
    <source>
        <dbReference type="SAM" id="Phobius"/>
    </source>
</evidence>
<protein>
    <recommendedName>
        <fullName evidence="2">Peptidase C39-like domain-containing protein</fullName>
    </recommendedName>
</protein>
<sequence length="287" mass="30917">MQVELAIKAAKVAFDNLTDEKKRRRLLIIILTPIISCLFLFSIVVYFVTSPIDALLHGFGIGGSSYSSKVNDFKNIPEVGDYEENYNSSVNGATVTGPYKKQTIKSGETEVVYYNQGEKPWSTMLYGTLKTIAKSGCGPTSMAIVISTFTGKEVTPKMTADWSYQNGYLVQGYNNGVPYAMSSHALVPALAKEYGLSCEGIAKGNDTADKIVQALSEGKLIVVIMGPGHFTSGGHFIVLRGVTKEGKVLVADCASRSRTNKEWDIATVVNESRNGAGAGGPFWAISN</sequence>
<keyword evidence="1" id="KW-0472">Membrane</keyword>
<dbReference type="EMBL" id="AP024169">
    <property type="protein sequence ID" value="BCN29545.1"/>
    <property type="molecule type" value="Genomic_DNA"/>
</dbReference>
<gene>
    <name evidence="3" type="ORF">bsdtb5_08400</name>
</gene>
<dbReference type="RefSeq" id="WP_271714816.1">
    <property type="nucleotide sequence ID" value="NZ_AP024169.1"/>
</dbReference>
<evidence type="ECO:0000259" key="2">
    <source>
        <dbReference type="Pfam" id="PF13529"/>
    </source>
</evidence>
<keyword evidence="1" id="KW-1133">Transmembrane helix</keyword>
<dbReference type="InterPro" id="IPR039564">
    <property type="entry name" value="Peptidase_C39-like"/>
</dbReference>